<organism evidence="2 4">
    <name type="scientific">Nesidiocoris tenuis</name>
    <dbReference type="NCBI Taxonomy" id="355587"/>
    <lineage>
        <taxon>Eukaryota</taxon>
        <taxon>Metazoa</taxon>
        <taxon>Ecdysozoa</taxon>
        <taxon>Arthropoda</taxon>
        <taxon>Hexapoda</taxon>
        <taxon>Insecta</taxon>
        <taxon>Pterygota</taxon>
        <taxon>Neoptera</taxon>
        <taxon>Paraneoptera</taxon>
        <taxon>Hemiptera</taxon>
        <taxon>Heteroptera</taxon>
        <taxon>Panheteroptera</taxon>
        <taxon>Cimicomorpha</taxon>
        <taxon>Miridae</taxon>
        <taxon>Dicyphina</taxon>
        <taxon>Nesidiocoris</taxon>
    </lineage>
</organism>
<feature type="non-terminal residue" evidence="2">
    <location>
        <position position="1"/>
    </location>
</feature>
<evidence type="ECO:0000313" key="4">
    <source>
        <dbReference type="Proteomes" id="UP000479000"/>
    </source>
</evidence>
<gene>
    <name evidence="2" type="ORF">NTEN_LOCUS23945</name>
    <name evidence="3" type="ORF">NTEN_LOCUS23946</name>
</gene>
<dbReference type="OrthoDB" id="1732493at2759"/>
<accession>A0A6H5HTR8</accession>
<dbReference type="Proteomes" id="UP000479000">
    <property type="component" value="Unassembled WGS sequence"/>
</dbReference>
<dbReference type="AlphaFoldDB" id="A0A6H5HTR8"/>
<sequence length="61" mass="6918">HEINKRRSLPADLHLSQRYLNKLGENKPLSRASRRQSMSEIGFGRMETTCSSDSTGSCHNK</sequence>
<name>A0A6H5HTR8_9HEMI</name>
<protein>
    <submittedName>
        <fullName evidence="2">Uncharacterized protein</fullName>
    </submittedName>
</protein>
<dbReference type="EMBL" id="CADCXU010035257">
    <property type="protein sequence ID" value="CAB0020357.1"/>
    <property type="molecule type" value="Genomic_DNA"/>
</dbReference>
<reference evidence="2 4" key="1">
    <citation type="submission" date="2020-02" db="EMBL/GenBank/DDBJ databases">
        <authorList>
            <person name="Ferguson B K."/>
        </authorList>
    </citation>
    <scope>NUCLEOTIDE SEQUENCE [LARGE SCALE GENOMIC DNA]</scope>
</reference>
<feature type="compositionally biased region" description="Polar residues" evidence="1">
    <location>
        <begin position="48"/>
        <end position="61"/>
    </location>
</feature>
<dbReference type="EMBL" id="CADCXU010035256">
    <property type="protein sequence ID" value="CAB0020356.1"/>
    <property type="molecule type" value="Genomic_DNA"/>
</dbReference>
<proteinExistence type="predicted"/>
<evidence type="ECO:0000313" key="3">
    <source>
        <dbReference type="EMBL" id="CAB0020357.1"/>
    </source>
</evidence>
<feature type="region of interest" description="Disordered" evidence="1">
    <location>
        <begin position="24"/>
        <end position="61"/>
    </location>
</feature>
<evidence type="ECO:0000313" key="2">
    <source>
        <dbReference type="EMBL" id="CAB0020356.1"/>
    </source>
</evidence>
<evidence type="ECO:0000256" key="1">
    <source>
        <dbReference type="SAM" id="MobiDB-lite"/>
    </source>
</evidence>
<keyword evidence="4" id="KW-1185">Reference proteome</keyword>